<keyword evidence="2" id="KW-0285">Flavoprotein</keyword>
<dbReference type="GO" id="GO:0016614">
    <property type="term" value="F:oxidoreductase activity, acting on CH-OH group of donors"/>
    <property type="evidence" value="ECO:0007669"/>
    <property type="project" value="InterPro"/>
</dbReference>
<evidence type="ECO:0000259" key="7">
    <source>
        <dbReference type="Pfam" id="PF00890"/>
    </source>
</evidence>
<feature type="domain" description="Glucose-methanol-choline oxidoreductase N-terminal" evidence="6">
    <location>
        <begin position="86"/>
        <end position="301"/>
    </location>
</feature>
<evidence type="ECO:0000256" key="3">
    <source>
        <dbReference type="ARBA" id="ARBA00022827"/>
    </source>
</evidence>
<dbReference type="InterPro" id="IPR003953">
    <property type="entry name" value="FAD-dep_OxRdtase_2_FAD-bd"/>
</dbReference>
<feature type="domain" description="Glucose-methanol-choline oxidoreductase C-terminal" evidence="8">
    <location>
        <begin position="393"/>
        <end position="511"/>
    </location>
</feature>
<proteinExistence type="inferred from homology"/>
<reference evidence="9 10" key="1">
    <citation type="submission" date="2019-10" db="EMBL/GenBank/DDBJ databases">
        <title>A soil myxobacterium in the family Polyangiaceae.</title>
        <authorList>
            <person name="Li Y."/>
            <person name="Wang J."/>
        </authorList>
    </citation>
    <scope>NUCLEOTIDE SEQUENCE [LARGE SCALE GENOMIC DNA]</scope>
    <source>
        <strain evidence="9 10">DSM 14734</strain>
    </source>
</reference>
<dbReference type="InterPro" id="IPR000172">
    <property type="entry name" value="GMC_OxRdtase_N"/>
</dbReference>
<comment type="caution">
    <text evidence="9">The sequence shown here is derived from an EMBL/GenBank/DDBJ whole genome shotgun (WGS) entry which is preliminary data.</text>
</comment>
<keyword evidence="10" id="KW-1185">Reference proteome</keyword>
<dbReference type="PANTHER" id="PTHR46056:SF12">
    <property type="entry name" value="LONG-CHAIN-ALCOHOL OXIDASE"/>
    <property type="match status" value="1"/>
</dbReference>
<evidence type="ECO:0000313" key="9">
    <source>
        <dbReference type="EMBL" id="MRG96183.1"/>
    </source>
</evidence>
<feature type="binding site" evidence="5">
    <location>
        <begin position="503"/>
        <end position="504"/>
    </location>
    <ligand>
        <name>FAD</name>
        <dbReference type="ChEBI" id="CHEBI:57692"/>
    </ligand>
</feature>
<dbReference type="Gene3D" id="3.50.50.60">
    <property type="entry name" value="FAD/NAD(P)-binding domain"/>
    <property type="match status" value="2"/>
</dbReference>
<dbReference type="Pfam" id="PF00890">
    <property type="entry name" value="FAD_binding_2"/>
    <property type="match status" value="1"/>
</dbReference>
<name>A0A6N7PW21_9BACT</name>
<accession>A0A6N7PW21</accession>
<dbReference type="Pfam" id="PF00732">
    <property type="entry name" value="GMC_oxred_N"/>
    <property type="match status" value="1"/>
</dbReference>
<comment type="similarity">
    <text evidence="1">Belongs to the GMC oxidoreductase family.</text>
</comment>
<dbReference type="EMBL" id="WJIE01000010">
    <property type="protein sequence ID" value="MRG96183.1"/>
    <property type="molecule type" value="Genomic_DNA"/>
</dbReference>
<evidence type="ECO:0000313" key="10">
    <source>
        <dbReference type="Proteomes" id="UP000440224"/>
    </source>
</evidence>
<evidence type="ECO:0000259" key="8">
    <source>
        <dbReference type="Pfam" id="PF05199"/>
    </source>
</evidence>
<dbReference type="InterPro" id="IPR007867">
    <property type="entry name" value="GMC_OxRtase_C"/>
</dbReference>
<dbReference type="Pfam" id="PF05199">
    <property type="entry name" value="GMC_oxred_C"/>
    <property type="match status" value="1"/>
</dbReference>
<feature type="binding site" evidence="5">
    <location>
        <position position="233"/>
    </location>
    <ligand>
        <name>FAD</name>
        <dbReference type="ChEBI" id="CHEBI:57692"/>
    </ligand>
</feature>
<dbReference type="Proteomes" id="UP000440224">
    <property type="component" value="Unassembled WGS sequence"/>
</dbReference>
<evidence type="ECO:0000256" key="2">
    <source>
        <dbReference type="ARBA" id="ARBA00022630"/>
    </source>
</evidence>
<evidence type="ECO:0000256" key="4">
    <source>
        <dbReference type="ARBA" id="ARBA00023002"/>
    </source>
</evidence>
<dbReference type="InterPro" id="IPR012132">
    <property type="entry name" value="GMC_OxRdtase"/>
</dbReference>
<protein>
    <submittedName>
        <fullName evidence="9">FAD-binding protein</fullName>
    </submittedName>
</protein>
<keyword evidence="4" id="KW-0560">Oxidoreductase</keyword>
<comment type="cofactor">
    <cofactor evidence="5">
        <name>FAD</name>
        <dbReference type="ChEBI" id="CHEBI:57692"/>
    </cofactor>
</comment>
<organism evidence="9 10">
    <name type="scientific">Polyangium spumosum</name>
    <dbReference type="NCBI Taxonomy" id="889282"/>
    <lineage>
        <taxon>Bacteria</taxon>
        <taxon>Pseudomonadati</taxon>
        <taxon>Myxococcota</taxon>
        <taxon>Polyangia</taxon>
        <taxon>Polyangiales</taxon>
        <taxon>Polyangiaceae</taxon>
        <taxon>Polyangium</taxon>
    </lineage>
</organism>
<evidence type="ECO:0000259" key="6">
    <source>
        <dbReference type="Pfam" id="PF00732"/>
    </source>
</evidence>
<keyword evidence="3 5" id="KW-0274">FAD</keyword>
<dbReference type="AlphaFoldDB" id="A0A6N7PW21"/>
<gene>
    <name evidence="9" type="ORF">GF068_30310</name>
</gene>
<evidence type="ECO:0000256" key="1">
    <source>
        <dbReference type="ARBA" id="ARBA00010790"/>
    </source>
</evidence>
<feature type="domain" description="FAD-dependent oxidoreductase 2 FAD-binding" evidence="7">
    <location>
        <begin position="36"/>
        <end position="67"/>
    </location>
</feature>
<evidence type="ECO:0000256" key="5">
    <source>
        <dbReference type="PIRSR" id="PIRSR000137-2"/>
    </source>
</evidence>
<dbReference type="GO" id="GO:0050660">
    <property type="term" value="F:flavin adenine dinucleotide binding"/>
    <property type="evidence" value="ECO:0007669"/>
    <property type="project" value="InterPro"/>
</dbReference>
<dbReference type="RefSeq" id="WP_153822982.1">
    <property type="nucleotide sequence ID" value="NZ_WJIE01000010.1"/>
</dbReference>
<dbReference type="SUPFAM" id="SSF51905">
    <property type="entry name" value="FAD/NAD(P)-binding domain"/>
    <property type="match status" value="1"/>
</dbReference>
<dbReference type="PIRSF" id="PIRSF000137">
    <property type="entry name" value="Alcohol_oxidase"/>
    <property type="match status" value="1"/>
</dbReference>
<dbReference type="InterPro" id="IPR036188">
    <property type="entry name" value="FAD/NAD-bd_sf"/>
</dbReference>
<dbReference type="OrthoDB" id="5488788at2"/>
<dbReference type="PANTHER" id="PTHR46056">
    <property type="entry name" value="LONG-CHAIN-ALCOHOL OXIDASE"/>
    <property type="match status" value="1"/>
</dbReference>
<sequence length="520" mass="56270">MNSAQTSSRPKLSDVARGRHATFTSFADPGLDCEVDFVVVGSGAGGAAAAVVLARAGYKVAVVEAGPWRAPEDYPWTTYGTIRDLFPDWGSLVTQSRALWPIVQASCVGGSTVINSAIVVRTPGDVFTRWEREYGIDGRALEKRVWQHQDRIEDELSATVVPPDARGLLNTLAMDAAEKLGWSSHYMVRYAKDCEGSGQCLQGCRKGRKQSTNVNYIPEVLERGGYVLSTAPVSGLLFEGRRVLGVTGRFQDPETRRSGARFTVRARKAVFVAASATQTPVLLAKSGVKSRALGTLFRAHPGTGVFGVYDEPVDQNIGATQGWASTHFRQDPGLKLETLAIPPEMVAGRLPGGGKELIRRFREYRHVAMWVAAVRAESVGTVKPSLFGGGPVVKYQLDEADMRKLRKGLSMVTRMHFEAGAREVIPGIFGLPYKIGPDQIHLIEEGPTDPRCYVAILSHLFGGCPMSADPRQGVVDEHGKVHGYEGLYVADASAIPTTIGVNPQHTIMALASVWAENLVS</sequence>